<evidence type="ECO:0000256" key="7">
    <source>
        <dbReference type="HAMAP-Rule" id="MF_00109"/>
    </source>
</evidence>
<dbReference type="Gene3D" id="3.40.50.300">
    <property type="entry name" value="P-loop containing nucleotide triphosphate hydrolases"/>
    <property type="match status" value="1"/>
</dbReference>
<dbReference type="PRINTS" id="PR01100">
    <property type="entry name" value="SHIKIMTKNASE"/>
</dbReference>
<keyword evidence="5 7" id="KW-0067">ATP-binding</keyword>
<comment type="pathway">
    <text evidence="7">Metabolic intermediate biosynthesis; chorismate biosynthesis; chorismate from D-erythrose 4-phosphate and phosphoenolpyruvate: step 5/7.</text>
</comment>
<feature type="binding site" evidence="7">
    <location>
        <position position="74"/>
    </location>
    <ligand>
        <name>substrate</name>
    </ligand>
</feature>
<dbReference type="STRING" id="315423.SAMN04488020_10126"/>
<dbReference type="GO" id="GO:0008652">
    <property type="term" value="P:amino acid biosynthetic process"/>
    <property type="evidence" value="ECO:0007669"/>
    <property type="project" value="UniProtKB-KW"/>
</dbReference>
<dbReference type="Pfam" id="PF01202">
    <property type="entry name" value="SKI"/>
    <property type="match status" value="1"/>
</dbReference>
<evidence type="ECO:0000256" key="5">
    <source>
        <dbReference type="ARBA" id="ARBA00022840"/>
    </source>
</evidence>
<keyword evidence="4 7" id="KW-0418">Kinase</keyword>
<dbReference type="Proteomes" id="UP000193870">
    <property type="component" value="Unassembled WGS sequence"/>
</dbReference>
<evidence type="ECO:0000256" key="4">
    <source>
        <dbReference type="ARBA" id="ARBA00022777"/>
    </source>
</evidence>
<keyword evidence="7" id="KW-0479">Metal-binding</keyword>
<comment type="similarity">
    <text evidence="7">Belongs to the shikimate kinase family.</text>
</comment>
<evidence type="ECO:0000256" key="1">
    <source>
        <dbReference type="ARBA" id="ARBA00022605"/>
    </source>
</evidence>
<dbReference type="GO" id="GO:0005829">
    <property type="term" value="C:cytosol"/>
    <property type="evidence" value="ECO:0007669"/>
    <property type="project" value="TreeGrafter"/>
</dbReference>
<keyword evidence="3 7" id="KW-0547">Nucleotide-binding</keyword>
<dbReference type="SUPFAM" id="SSF52540">
    <property type="entry name" value="P-loop containing nucleoside triphosphate hydrolases"/>
    <property type="match status" value="1"/>
</dbReference>
<comment type="catalytic activity">
    <reaction evidence="7">
        <text>shikimate + ATP = 3-phosphoshikimate + ADP + H(+)</text>
        <dbReference type="Rhea" id="RHEA:13121"/>
        <dbReference type="ChEBI" id="CHEBI:15378"/>
        <dbReference type="ChEBI" id="CHEBI:30616"/>
        <dbReference type="ChEBI" id="CHEBI:36208"/>
        <dbReference type="ChEBI" id="CHEBI:145989"/>
        <dbReference type="ChEBI" id="CHEBI:456216"/>
        <dbReference type="EC" id="2.7.1.71"/>
    </reaction>
</comment>
<keyword evidence="7" id="KW-0460">Magnesium</keyword>
<gene>
    <name evidence="7 8" type="primary">aroK</name>
    <name evidence="8" type="ORF">PAM7066_00026</name>
</gene>
<keyword evidence="9" id="KW-1185">Reference proteome</keyword>
<organism evidence="8 9">
    <name type="scientific">Palleronia marisminoris</name>
    <dbReference type="NCBI Taxonomy" id="315423"/>
    <lineage>
        <taxon>Bacteria</taxon>
        <taxon>Pseudomonadati</taxon>
        <taxon>Pseudomonadota</taxon>
        <taxon>Alphaproteobacteria</taxon>
        <taxon>Rhodobacterales</taxon>
        <taxon>Roseobacteraceae</taxon>
        <taxon>Palleronia</taxon>
    </lineage>
</organism>
<dbReference type="PANTHER" id="PTHR21087:SF16">
    <property type="entry name" value="SHIKIMATE KINASE 1, CHLOROPLASTIC"/>
    <property type="match status" value="1"/>
</dbReference>
<comment type="subunit">
    <text evidence="7">Monomer.</text>
</comment>
<dbReference type="HAMAP" id="MF_00109">
    <property type="entry name" value="Shikimate_kinase"/>
    <property type="match status" value="1"/>
</dbReference>
<comment type="function">
    <text evidence="7">Catalyzes the specific phosphorylation of the 3-hydroxyl group of shikimic acid using ATP as a cosubstrate.</text>
</comment>
<dbReference type="PANTHER" id="PTHR21087">
    <property type="entry name" value="SHIKIMATE KINASE"/>
    <property type="match status" value="1"/>
</dbReference>
<feature type="binding site" evidence="7">
    <location>
        <position position="52"/>
    </location>
    <ligand>
        <name>substrate</name>
    </ligand>
</feature>
<keyword evidence="1 7" id="KW-0028">Amino-acid biosynthesis</keyword>
<dbReference type="AlphaFoldDB" id="A0A1Y5R6P7"/>
<feature type="binding site" evidence="7">
    <location>
        <begin position="6"/>
        <end position="11"/>
    </location>
    <ligand>
        <name>ATP</name>
        <dbReference type="ChEBI" id="CHEBI:30616"/>
    </ligand>
</feature>
<dbReference type="UniPathway" id="UPA00053">
    <property type="reaction ID" value="UER00088"/>
</dbReference>
<reference evidence="8 9" key="1">
    <citation type="submission" date="2017-03" db="EMBL/GenBank/DDBJ databases">
        <authorList>
            <person name="Afonso C.L."/>
            <person name="Miller P.J."/>
            <person name="Scott M.A."/>
            <person name="Spackman E."/>
            <person name="Goraichik I."/>
            <person name="Dimitrov K.M."/>
            <person name="Suarez D.L."/>
            <person name="Swayne D.E."/>
        </authorList>
    </citation>
    <scope>NUCLEOTIDE SEQUENCE [LARGE SCALE GENOMIC DNA]</scope>
    <source>
        <strain evidence="8 9">CECT 7066</strain>
    </source>
</reference>
<dbReference type="NCBIfam" id="NF010552">
    <property type="entry name" value="PRK13946.1"/>
    <property type="match status" value="1"/>
</dbReference>
<dbReference type="CDD" id="cd00464">
    <property type="entry name" value="SK"/>
    <property type="match status" value="1"/>
</dbReference>
<comment type="caution">
    <text evidence="7">Lacks conserved residue(s) required for the propagation of feature annotation.</text>
</comment>
<name>A0A1Y5R6P7_9RHOB</name>
<dbReference type="GO" id="GO:0000287">
    <property type="term" value="F:magnesium ion binding"/>
    <property type="evidence" value="ECO:0007669"/>
    <property type="project" value="UniProtKB-UniRule"/>
</dbReference>
<feature type="binding site" evidence="7">
    <location>
        <position position="10"/>
    </location>
    <ligand>
        <name>Mg(2+)</name>
        <dbReference type="ChEBI" id="CHEBI:18420"/>
    </ligand>
</feature>
<comment type="subcellular location">
    <subcellularLocation>
        <location evidence="7">Cytoplasm</location>
    </subcellularLocation>
</comment>
<accession>A0A1Y5R6P7</accession>
<evidence type="ECO:0000256" key="2">
    <source>
        <dbReference type="ARBA" id="ARBA00022679"/>
    </source>
</evidence>
<dbReference type="GO" id="GO:0005524">
    <property type="term" value="F:ATP binding"/>
    <property type="evidence" value="ECO:0007669"/>
    <property type="project" value="UniProtKB-UniRule"/>
</dbReference>
<evidence type="ECO:0000313" key="8">
    <source>
        <dbReference type="EMBL" id="SLN10444.1"/>
    </source>
</evidence>
<dbReference type="EMBL" id="FWFV01000001">
    <property type="protein sequence ID" value="SLN10444.1"/>
    <property type="molecule type" value="Genomic_DNA"/>
</dbReference>
<evidence type="ECO:0000256" key="6">
    <source>
        <dbReference type="ARBA" id="ARBA00023141"/>
    </source>
</evidence>
<protein>
    <recommendedName>
        <fullName evidence="7">Shikimate kinase</fullName>
        <shortName evidence="7">SK</shortName>
        <ecNumber evidence="7">2.7.1.71</ecNumber>
    </recommendedName>
</protein>
<dbReference type="GO" id="GO:0009423">
    <property type="term" value="P:chorismate biosynthetic process"/>
    <property type="evidence" value="ECO:0007669"/>
    <property type="project" value="UniProtKB-UniRule"/>
</dbReference>
<comment type="cofactor">
    <cofactor evidence="7">
        <name>Mg(2+)</name>
        <dbReference type="ChEBI" id="CHEBI:18420"/>
    </cofactor>
    <text evidence="7">Binds 1 Mg(2+) ion per subunit.</text>
</comment>
<dbReference type="InterPro" id="IPR031322">
    <property type="entry name" value="Shikimate/glucono_kinase"/>
</dbReference>
<feature type="binding site" evidence="7">
    <location>
        <position position="131"/>
    </location>
    <ligand>
        <name>substrate</name>
    </ligand>
</feature>
<sequence length="171" mass="18234">MVGMMGAGKTAIGSAAARALGVPFLDSDAEIERASNATVGELFAEYGEPFFREKEAQVLARLLDGEPCILSTGGGAYLSEGNRAAITSRGAALWIKAAPQLLWARVRTKNTRPLLRTSDPKKTLYDLIAAREPIYALADLSVEAEAGMSVEHMAEKTVGVIATRPDLLEVE</sequence>
<evidence type="ECO:0000256" key="3">
    <source>
        <dbReference type="ARBA" id="ARBA00022741"/>
    </source>
</evidence>
<dbReference type="GO" id="GO:0004765">
    <property type="term" value="F:shikimate kinase activity"/>
    <property type="evidence" value="ECO:0007669"/>
    <property type="project" value="UniProtKB-UniRule"/>
</dbReference>
<feature type="binding site" evidence="7">
    <location>
        <position position="112"/>
    </location>
    <ligand>
        <name>ATP</name>
        <dbReference type="ChEBI" id="CHEBI:30616"/>
    </ligand>
</feature>
<evidence type="ECO:0000313" key="9">
    <source>
        <dbReference type="Proteomes" id="UP000193870"/>
    </source>
</evidence>
<keyword evidence="7" id="KW-0963">Cytoplasm</keyword>
<keyword evidence="2 7" id="KW-0808">Transferase</keyword>
<dbReference type="InterPro" id="IPR000623">
    <property type="entry name" value="Shikimate_kinase/TSH1"/>
</dbReference>
<keyword evidence="6 7" id="KW-0057">Aromatic amino acid biosynthesis</keyword>
<dbReference type="EC" id="2.7.1.71" evidence="7"/>
<proteinExistence type="inferred from homology"/>
<feature type="binding site" evidence="7">
    <location>
        <position position="28"/>
    </location>
    <ligand>
        <name>substrate</name>
    </ligand>
</feature>
<dbReference type="InterPro" id="IPR027417">
    <property type="entry name" value="P-loop_NTPase"/>
</dbReference>
<dbReference type="GO" id="GO:0009073">
    <property type="term" value="P:aromatic amino acid family biosynthetic process"/>
    <property type="evidence" value="ECO:0007669"/>
    <property type="project" value="UniProtKB-KW"/>
</dbReference>